<feature type="transmembrane region" description="Helical" evidence="3">
    <location>
        <begin position="21"/>
        <end position="38"/>
    </location>
</feature>
<dbReference type="NCBIfam" id="TIGR01168">
    <property type="entry name" value="YSIRK_signal"/>
    <property type="match status" value="1"/>
</dbReference>
<sequence length="531" mass="58574">MKYQNTYNFKQSEQRFAIRKLNIGLASVMFGALFYFGATEEIQAAEVLETSTLIPSQIEEGNLPKKSLGLQNEMEHNMKDNVHTNEVSVEQKVPTHNLISQSESATSMRLNDNIGQQSGTVSTQVIDTIAPNPPGVSHLEIGKNIIRGTGNQYRNMIVAWFPDGQMMWTKVGKNRTWMIGVPYETQMKLNVGDVVQVYEYNAANQRSEVAYVNVVEVQSPEIPKPVISAPASEVKMPQEEISTSVSETVAPENTTEGVDGALVVDAPTESSEPVPEVKESQVKAPTTADAPELAEKQKGEALAAASMVEALPESNKTVQDLPSKVDLLQEDEFVATPQLTSLKDLSEAEQILPSSETSVETNDVVDVPILPEVTLEEASPQDVMTRHLPSLLFGRMSEEEISNDISILNTSDLSITPMIEGIDLNWSSHLVMEEGLSLSRNIHSVVEGNESHSVMTKDVQLKPFVLKKERQQGNHGNTNMRDDAQTYYVHARMLPETGNNNESFGLALGCILLSVPLLKNLFKRYEGHQNK</sequence>
<accession>A0A418JGY4</accession>
<dbReference type="RefSeq" id="WP_119635740.1">
    <property type="nucleotide sequence ID" value="NZ_QXVO01000037.1"/>
</dbReference>
<evidence type="ECO:0000256" key="2">
    <source>
        <dbReference type="SAM" id="MobiDB-lite"/>
    </source>
</evidence>
<feature type="region of interest" description="Disordered" evidence="2">
    <location>
        <begin position="267"/>
        <end position="291"/>
    </location>
</feature>
<keyword evidence="3" id="KW-0472">Membrane</keyword>
<organism evidence="5 6">
    <name type="scientific">Staphylococcus hyicus</name>
    <dbReference type="NCBI Taxonomy" id="1284"/>
    <lineage>
        <taxon>Bacteria</taxon>
        <taxon>Bacillati</taxon>
        <taxon>Bacillota</taxon>
        <taxon>Bacilli</taxon>
        <taxon>Bacillales</taxon>
        <taxon>Staphylococcaceae</taxon>
        <taxon>Staphylococcus</taxon>
    </lineage>
</organism>
<protein>
    <submittedName>
        <fullName evidence="5">YSIRK-type signal peptide-containing protein</fullName>
    </submittedName>
</protein>
<reference evidence="5 6" key="1">
    <citation type="journal article" date="2016" name="Front. Microbiol.">
        <title>Comprehensive Phylogenetic Analysis of Bovine Non-aureus Staphylococci Species Based on Whole-Genome Sequencing.</title>
        <authorList>
            <person name="Naushad S."/>
            <person name="Barkema H.W."/>
            <person name="Luby C."/>
            <person name="Condas L.A."/>
            <person name="Nobrega D.B."/>
            <person name="Carson D.A."/>
            <person name="De Buck J."/>
        </authorList>
    </citation>
    <scope>NUCLEOTIDE SEQUENCE [LARGE SCALE GENOMIC DNA]</scope>
    <source>
        <strain evidence="5 6">SNUC 5959</strain>
    </source>
</reference>
<evidence type="ECO:0000259" key="4">
    <source>
        <dbReference type="Pfam" id="PF04650"/>
    </source>
</evidence>
<evidence type="ECO:0000313" key="5">
    <source>
        <dbReference type="EMBL" id="RIO43822.1"/>
    </source>
</evidence>
<comment type="caution">
    <text evidence="5">The sequence shown here is derived from an EMBL/GenBank/DDBJ whole genome shotgun (WGS) entry which is preliminary data.</text>
</comment>
<dbReference type="EMBL" id="QXVO01000037">
    <property type="protein sequence ID" value="RIO43822.1"/>
    <property type="molecule type" value="Genomic_DNA"/>
</dbReference>
<proteinExistence type="predicted"/>
<dbReference type="AlphaFoldDB" id="A0A418JGY4"/>
<feature type="domain" description="YSIRK Gram-positive signal peptide" evidence="4">
    <location>
        <begin position="13"/>
        <end position="36"/>
    </location>
</feature>
<evidence type="ECO:0000313" key="6">
    <source>
        <dbReference type="Proteomes" id="UP000285625"/>
    </source>
</evidence>
<keyword evidence="3" id="KW-0812">Transmembrane</keyword>
<keyword evidence="3" id="KW-1133">Transmembrane helix</keyword>
<dbReference type="Pfam" id="PF04650">
    <property type="entry name" value="YSIRK_signal"/>
    <property type="match status" value="1"/>
</dbReference>
<gene>
    <name evidence="5" type="ORF">BUZ57_10245</name>
</gene>
<dbReference type="InterPro" id="IPR005877">
    <property type="entry name" value="YSIRK_signal_dom"/>
</dbReference>
<name>A0A418JGY4_STAHY</name>
<evidence type="ECO:0000256" key="1">
    <source>
        <dbReference type="ARBA" id="ARBA00022729"/>
    </source>
</evidence>
<dbReference type="Proteomes" id="UP000285625">
    <property type="component" value="Unassembled WGS sequence"/>
</dbReference>
<keyword evidence="1" id="KW-0732">Signal</keyword>
<evidence type="ECO:0000256" key="3">
    <source>
        <dbReference type="SAM" id="Phobius"/>
    </source>
</evidence>